<evidence type="ECO:0000313" key="7">
    <source>
        <dbReference type="Proteomes" id="UP000202440"/>
    </source>
</evidence>
<evidence type="ECO:0000256" key="1">
    <source>
        <dbReference type="ARBA" id="ARBA00023015"/>
    </source>
</evidence>
<dbReference type="KEGG" id="bsan:CHH28_16190"/>
<sequence>MSLCDIAIHQRAKSPEQKALRRQQILQAASECFAQQSFERANLADVAAKAGVTKAALYRYFRSKEVLFLTLYGELLQQLMADAEQQPVAQDAATACVDLMCRHPEFCQLNAILHTVLEQNLSAEEAREFKLELLPLMQRFSQLIARWMNISEPDAITLLLHVQQAMIGCWHICHPSSAVSEAISKPPLTFLQRDFRTTLHQHLSWLFAGFRGDRQ</sequence>
<dbReference type="PANTHER" id="PTHR30055:SF234">
    <property type="entry name" value="HTH-TYPE TRANSCRIPTIONAL REGULATOR BETI"/>
    <property type="match status" value="1"/>
</dbReference>
<dbReference type="Gene3D" id="1.10.357.10">
    <property type="entry name" value="Tetracycline Repressor, domain 2"/>
    <property type="match status" value="1"/>
</dbReference>
<dbReference type="Proteomes" id="UP000202440">
    <property type="component" value="Chromosome"/>
</dbReference>
<keyword evidence="7" id="KW-1185">Reference proteome</keyword>
<dbReference type="RefSeq" id="WP_094061291.1">
    <property type="nucleotide sequence ID" value="NZ_CP022530.1"/>
</dbReference>
<evidence type="ECO:0000256" key="2">
    <source>
        <dbReference type="ARBA" id="ARBA00023125"/>
    </source>
</evidence>
<feature type="domain" description="HTH tetR-type" evidence="5">
    <location>
        <begin position="19"/>
        <end position="79"/>
    </location>
</feature>
<protein>
    <submittedName>
        <fullName evidence="6">TetR family transcriptional regulator</fullName>
    </submittedName>
</protein>
<keyword evidence="2 4" id="KW-0238">DNA-binding</keyword>
<evidence type="ECO:0000256" key="4">
    <source>
        <dbReference type="PROSITE-ProRule" id="PRU00335"/>
    </source>
</evidence>
<dbReference type="InterPro" id="IPR050109">
    <property type="entry name" value="HTH-type_TetR-like_transc_reg"/>
</dbReference>
<reference evidence="6 7" key="1">
    <citation type="submission" date="2017-07" db="EMBL/GenBank/DDBJ databases">
        <title>Annotated genome sequence of Bacterioplanes sanyensis isolated from Red Sea.</title>
        <authorList>
            <person name="Rehman Z.U."/>
        </authorList>
    </citation>
    <scope>NUCLEOTIDE SEQUENCE [LARGE SCALE GENOMIC DNA]</scope>
    <source>
        <strain evidence="6 7">NV9</strain>
    </source>
</reference>
<dbReference type="GO" id="GO:0000976">
    <property type="term" value="F:transcription cis-regulatory region binding"/>
    <property type="evidence" value="ECO:0007669"/>
    <property type="project" value="TreeGrafter"/>
</dbReference>
<name>A0A222FM74_9GAMM</name>
<proteinExistence type="predicted"/>
<keyword evidence="1" id="KW-0805">Transcription regulation</keyword>
<keyword evidence="3" id="KW-0804">Transcription</keyword>
<organism evidence="6 7">
    <name type="scientific">Bacterioplanes sanyensis</name>
    <dbReference type="NCBI Taxonomy" id="1249553"/>
    <lineage>
        <taxon>Bacteria</taxon>
        <taxon>Pseudomonadati</taxon>
        <taxon>Pseudomonadota</taxon>
        <taxon>Gammaproteobacteria</taxon>
        <taxon>Oceanospirillales</taxon>
        <taxon>Oceanospirillaceae</taxon>
        <taxon>Bacterioplanes</taxon>
    </lineage>
</organism>
<gene>
    <name evidence="6" type="ORF">CHH28_16190</name>
</gene>
<dbReference type="PANTHER" id="PTHR30055">
    <property type="entry name" value="HTH-TYPE TRANSCRIPTIONAL REGULATOR RUTR"/>
    <property type="match status" value="1"/>
</dbReference>
<accession>A0A222FM74</accession>
<dbReference type="Pfam" id="PF00440">
    <property type="entry name" value="TetR_N"/>
    <property type="match status" value="1"/>
</dbReference>
<dbReference type="FunFam" id="1.10.10.60:FF:000141">
    <property type="entry name" value="TetR family transcriptional regulator"/>
    <property type="match status" value="1"/>
</dbReference>
<dbReference type="Pfam" id="PF17929">
    <property type="entry name" value="TetR_C_34"/>
    <property type="match status" value="1"/>
</dbReference>
<dbReference type="SUPFAM" id="SSF46689">
    <property type="entry name" value="Homeodomain-like"/>
    <property type="match status" value="1"/>
</dbReference>
<feature type="DNA-binding region" description="H-T-H motif" evidence="4">
    <location>
        <begin position="42"/>
        <end position="61"/>
    </location>
</feature>
<dbReference type="GO" id="GO:0003700">
    <property type="term" value="F:DNA-binding transcription factor activity"/>
    <property type="evidence" value="ECO:0007669"/>
    <property type="project" value="TreeGrafter"/>
</dbReference>
<dbReference type="EMBL" id="CP022530">
    <property type="protein sequence ID" value="ASP40118.1"/>
    <property type="molecule type" value="Genomic_DNA"/>
</dbReference>
<dbReference type="InterPro" id="IPR001647">
    <property type="entry name" value="HTH_TetR"/>
</dbReference>
<dbReference type="InterPro" id="IPR041483">
    <property type="entry name" value="TetR_C_34"/>
</dbReference>
<dbReference type="PRINTS" id="PR00455">
    <property type="entry name" value="HTHTETR"/>
</dbReference>
<evidence type="ECO:0000256" key="3">
    <source>
        <dbReference type="ARBA" id="ARBA00023163"/>
    </source>
</evidence>
<evidence type="ECO:0000259" key="5">
    <source>
        <dbReference type="PROSITE" id="PS50977"/>
    </source>
</evidence>
<dbReference type="InterPro" id="IPR009057">
    <property type="entry name" value="Homeodomain-like_sf"/>
</dbReference>
<dbReference type="OrthoDB" id="9816320at2"/>
<dbReference type="PROSITE" id="PS50977">
    <property type="entry name" value="HTH_TETR_2"/>
    <property type="match status" value="1"/>
</dbReference>
<evidence type="ECO:0000313" key="6">
    <source>
        <dbReference type="EMBL" id="ASP40118.1"/>
    </source>
</evidence>
<dbReference type="AlphaFoldDB" id="A0A222FM74"/>